<sequence length="216" mass="24716">MDSSNDSFERLLLSSDEEEEGCANDEPQAALVKIGSSICDDSSSSDDDDVTLNPPQQLDWRSTFVARETFEFSDENVGILDDTLYEHVNAMQFWRVFLTDAVIQLILTETNSKLLSKRTDYVGTLRRNETGIPQEVKYSRLRRGEIIGYGDSGKPKAIEYYNVTKGFVDSSDQMTSYTPFVIRTTKCFEFATMWRTWALWPGNVCATMWHTWYVMG</sequence>
<reference evidence="4" key="1">
    <citation type="submission" date="2017-02" db="UniProtKB">
        <authorList>
            <consortium name="WormBaseParasite"/>
        </authorList>
    </citation>
    <scope>IDENTIFICATION</scope>
</reference>
<keyword evidence="3" id="KW-1185">Reference proteome</keyword>
<feature type="region of interest" description="Disordered" evidence="1">
    <location>
        <begin position="1"/>
        <end position="26"/>
    </location>
</feature>
<evidence type="ECO:0000313" key="3">
    <source>
        <dbReference type="Proteomes" id="UP000271162"/>
    </source>
</evidence>
<evidence type="ECO:0000313" key="4">
    <source>
        <dbReference type="WBParaSite" id="NBR_0002125701-mRNA-1"/>
    </source>
</evidence>
<accession>A0A0N4YVI5</accession>
<protein>
    <submittedName>
        <fullName evidence="4">SET domain-containing protein</fullName>
    </submittedName>
</protein>
<gene>
    <name evidence="2" type="ORF">NBR_LOCUS21258</name>
</gene>
<name>A0A0N4YVI5_NIPBR</name>
<proteinExistence type="predicted"/>
<dbReference type="Proteomes" id="UP000271162">
    <property type="component" value="Unassembled WGS sequence"/>
</dbReference>
<reference evidence="2 3" key="2">
    <citation type="submission" date="2018-11" db="EMBL/GenBank/DDBJ databases">
        <authorList>
            <consortium name="Pathogen Informatics"/>
        </authorList>
    </citation>
    <scope>NUCLEOTIDE SEQUENCE [LARGE SCALE GENOMIC DNA]</scope>
</reference>
<organism evidence="4">
    <name type="scientific">Nippostrongylus brasiliensis</name>
    <name type="common">Rat hookworm</name>
    <dbReference type="NCBI Taxonomy" id="27835"/>
    <lineage>
        <taxon>Eukaryota</taxon>
        <taxon>Metazoa</taxon>
        <taxon>Ecdysozoa</taxon>
        <taxon>Nematoda</taxon>
        <taxon>Chromadorea</taxon>
        <taxon>Rhabditida</taxon>
        <taxon>Rhabditina</taxon>
        <taxon>Rhabditomorpha</taxon>
        <taxon>Strongyloidea</taxon>
        <taxon>Heligmosomidae</taxon>
        <taxon>Nippostrongylus</taxon>
    </lineage>
</organism>
<evidence type="ECO:0000313" key="2">
    <source>
        <dbReference type="EMBL" id="VDL85004.1"/>
    </source>
</evidence>
<evidence type="ECO:0000256" key="1">
    <source>
        <dbReference type="SAM" id="MobiDB-lite"/>
    </source>
</evidence>
<dbReference type="AlphaFoldDB" id="A0A0N4YVI5"/>
<dbReference type="EMBL" id="UYSL01026105">
    <property type="protein sequence ID" value="VDL85004.1"/>
    <property type="molecule type" value="Genomic_DNA"/>
</dbReference>
<dbReference type="WBParaSite" id="NBR_0002125701-mRNA-1">
    <property type="protein sequence ID" value="NBR_0002125701-mRNA-1"/>
    <property type="gene ID" value="NBR_0002125701"/>
</dbReference>